<evidence type="ECO:0000313" key="3">
    <source>
        <dbReference type="EMBL" id="MFC4291569.1"/>
    </source>
</evidence>
<protein>
    <submittedName>
        <fullName evidence="3">Uncharacterized protein</fullName>
    </submittedName>
</protein>
<keyword evidence="2" id="KW-0732">Signal</keyword>
<dbReference type="RefSeq" id="WP_381421530.1">
    <property type="nucleotide sequence ID" value="NZ_JBHSDH010000012.1"/>
</dbReference>
<evidence type="ECO:0000313" key="4">
    <source>
        <dbReference type="Proteomes" id="UP001595887"/>
    </source>
</evidence>
<organism evidence="3 4">
    <name type="scientific">Sphingorhabdus arenilitoris</name>
    <dbReference type="NCBI Taxonomy" id="1490041"/>
    <lineage>
        <taxon>Bacteria</taxon>
        <taxon>Pseudomonadati</taxon>
        <taxon>Pseudomonadota</taxon>
        <taxon>Alphaproteobacteria</taxon>
        <taxon>Sphingomonadales</taxon>
        <taxon>Sphingomonadaceae</taxon>
        <taxon>Sphingorhabdus</taxon>
    </lineage>
</organism>
<sequence length="134" mass="13788">MMTYLTRLLIIAALPASLANAANAQAQNMPGTDQASELQKNPAHLTEQKPETPSGMVSLGELSQLRGGAQIAINNQTLNSTNTGNVIGGNFTAGDVNLGDNALSNFNGLGNFVFNTGAQSSLQAGLSVTLNVSE</sequence>
<reference evidence="4" key="1">
    <citation type="journal article" date="2019" name="Int. J. Syst. Evol. Microbiol.">
        <title>The Global Catalogue of Microorganisms (GCM) 10K type strain sequencing project: providing services to taxonomists for standard genome sequencing and annotation.</title>
        <authorList>
            <consortium name="The Broad Institute Genomics Platform"/>
            <consortium name="The Broad Institute Genome Sequencing Center for Infectious Disease"/>
            <person name="Wu L."/>
            <person name="Ma J."/>
        </authorList>
    </citation>
    <scope>NUCLEOTIDE SEQUENCE [LARGE SCALE GENOMIC DNA]</scope>
    <source>
        <strain evidence="4">CECT 8531</strain>
    </source>
</reference>
<accession>A0ABV8RF48</accession>
<gene>
    <name evidence="3" type="ORF">ACFOWX_03980</name>
</gene>
<feature type="chain" id="PRO_5047421038" evidence="2">
    <location>
        <begin position="22"/>
        <end position="134"/>
    </location>
</feature>
<feature type="region of interest" description="Disordered" evidence="1">
    <location>
        <begin position="27"/>
        <end position="55"/>
    </location>
</feature>
<name>A0ABV8RF48_9SPHN</name>
<feature type="compositionally biased region" description="Polar residues" evidence="1">
    <location>
        <begin position="28"/>
        <end position="39"/>
    </location>
</feature>
<evidence type="ECO:0000256" key="1">
    <source>
        <dbReference type="SAM" id="MobiDB-lite"/>
    </source>
</evidence>
<dbReference type="Proteomes" id="UP001595887">
    <property type="component" value="Unassembled WGS sequence"/>
</dbReference>
<comment type="caution">
    <text evidence="3">The sequence shown here is derived from an EMBL/GenBank/DDBJ whole genome shotgun (WGS) entry which is preliminary data.</text>
</comment>
<dbReference type="EMBL" id="JBHSDH010000012">
    <property type="protein sequence ID" value="MFC4291569.1"/>
    <property type="molecule type" value="Genomic_DNA"/>
</dbReference>
<evidence type="ECO:0000256" key="2">
    <source>
        <dbReference type="SAM" id="SignalP"/>
    </source>
</evidence>
<feature type="signal peptide" evidence="2">
    <location>
        <begin position="1"/>
        <end position="21"/>
    </location>
</feature>
<proteinExistence type="predicted"/>
<keyword evidence="4" id="KW-1185">Reference proteome</keyword>